<keyword evidence="2" id="KW-1185">Reference proteome</keyword>
<protein>
    <submittedName>
        <fullName evidence="1">Uncharacterized protein</fullName>
    </submittedName>
</protein>
<evidence type="ECO:0000313" key="1">
    <source>
        <dbReference type="EMBL" id="VDK77632.1"/>
    </source>
</evidence>
<name>A0A3P6SP41_ANISI</name>
<dbReference type="EMBL" id="UYRR01039860">
    <property type="protein sequence ID" value="VDK77632.1"/>
    <property type="molecule type" value="Genomic_DNA"/>
</dbReference>
<reference evidence="1 2" key="1">
    <citation type="submission" date="2018-11" db="EMBL/GenBank/DDBJ databases">
        <authorList>
            <consortium name="Pathogen Informatics"/>
        </authorList>
    </citation>
    <scope>NUCLEOTIDE SEQUENCE [LARGE SCALE GENOMIC DNA]</scope>
</reference>
<organism evidence="1 2">
    <name type="scientific">Anisakis simplex</name>
    <name type="common">Herring worm</name>
    <dbReference type="NCBI Taxonomy" id="6269"/>
    <lineage>
        <taxon>Eukaryota</taxon>
        <taxon>Metazoa</taxon>
        <taxon>Ecdysozoa</taxon>
        <taxon>Nematoda</taxon>
        <taxon>Chromadorea</taxon>
        <taxon>Rhabditida</taxon>
        <taxon>Spirurina</taxon>
        <taxon>Ascaridomorpha</taxon>
        <taxon>Ascaridoidea</taxon>
        <taxon>Anisakidae</taxon>
        <taxon>Anisakis</taxon>
        <taxon>Anisakis simplex complex</taxon>
    </lineage>
</organism>
<gene>
    <name evidence="1" type="ORF">ASIM_LOCUS20526</name>
</gene>
<proteinExistence type="predicted"/>
<accession>A0A3P6SP41</accession>
<dbReference type="AlphaFoldDB" id="A0A3P6SP41"/>
<evidence type="ECO:0000313" key="2">
    <source>
        <dbReference type="Proteomes" id="UP000267096"/>
    </source>
</evidence>
<sequence>MMASISAYLSGHLVSLKEFFDALEVESSSSVQLKCNHGEQEVGVLGRVICEMLCKMVPGLIEMAHKNCASLSVSKYQDRLRPLIKKYPTT</sequence>
<dbReference type="Proteomes" id="UP000267096">
    <property type="component" value="Unassembled WGS sequence"/>
</dbReference>